<reference evidence="2 3" key="1">
    <citation type="submission" date="2019-06" db="EMBL/GenBank/DDBJ databases">
        <title>Whole genome shotgun sequence of Brevibacillus parabrevis NBRC 12334.</title>
        <authorList>
            <person name="Hosoyama A."/>
            <person name="Uohara A."/>
            <person name="Ohji S."/>
            <person name="Ichikawa N."/>
        </authorList>
    </citation>
    <scope>NUCLEOTIDE SEQUENCE [LARGE SCALE GENOMIC DNA]</scope>
    <source>
        <strain evidence="2 3">NBRC 12334</strain>
    </source>
</reference>
<dbReference type="STRING" id="54914.AV540_22815"/>
<accession>A0A4Y3PN97</accession>
<comment type="caution">
    <text evidence="2">The sequence shown here is derived from an EMBL/GenBank/DDBJ whole genome shotgun (WGS) entry which is preliminary data.</text>
</comment>
<protein>
    <recommendedName>
        <fullName evidence="1">YkoP-like domain-containing protein</fullName>
    </recommendedName>
</protein>
<name>A0A4Y3PN97_BREPA</name>
<evidence type="ECO:0000259" key="1">
    <source>
        <dbReference type="Pfam" id="PF22790"/>
    </source>
</evidence>
<dbReference type="EMBL" id="BJMH01000022">
    <property type="protein sequence ID" value="GEB34345.1"/>
    <property type="molecule type" value="Genomic_DNA"/>
</dbReference>
<feature type="domain" description="YkoP-like" evidence="1">
    <location>
        <begin position="26"/>
        <end position="204"/>
    </location>
</feature>
<dbReference type="Proteomes" id="UP000316882">
    <property type="component" value="Unassembled WGS sequence"/>
</dbReference>
<keyword evidence="3" id="KW-1185">Reference proteome</keyword>
<gene>
    <name evidence="2" type="ORF">BPA01_39250</name>
</gene>
<dbReference type="AlphaFoldDB" id="A0A4Y3PN97"/>
<dbReference type="Pfam" id="PF22790">
    <property type="entry name" value="YkoP"/>
    <property type="match status" value="1"/>
</dbReference>
<dbReference type="InterPro" id="IPR054467">
    <property type="entry name" value="YkoP-like_dom"/>
</dbReference>
<evidence type="ECO:0000313" key="3">
    <source>
        <dbReference type="Proteomes" id="UP000316882"/>
    </source>
</evidence>
<proteinExistence type="predicted"/>
<sequence>MKGSGSGEYYKVNIAGKEPLHMNTNLLMLWGYWDEIYQRCTRLTYIEKGNNIFRVVPLRYRGESLRTSDERIIHDGDLILKIHIHNYYFATLCRGVKDELKVALLLRRHILQSLPRLAAFLEAMEEREQIKGIVGTTMLHKGVAPLGFSISDVPMSWFFRYKRWYLRLMLRIVHPNGKKRVQTWKQDMPLKRVYMSKELLLERYGQSKPTTGDAF</sequence>
<evidence type="ECO:0000313" key="2">
    <source>
        <dbReference type="EMBL" id="GEB34345.1"/>
    </source>
</evidence>
<organism evidence="2 3">
    <name type="scientific">Brevibacillus parabrevis</name>
    <dbReference type="NCBI Taxonomy" id="54914"/>
    <lineage>
        <taxon>Bacteria</taxon>
        <taxon>Bacillati</taxon>
        <taxon>Bacillota</taxon>
        <taxon>Bacilli</taxon>
        <taxon>Bacillales</taxon>
        <taxon>Paenibacillaceae</taxon>
        <taxon>Brevibacillus</taxon>
    </lineage>
</organism>